<protein>
    <recommendedName>
        <fullName evidence="4">Protein DD3-3</fullName>
    </recommendedName>
</protein>
<organism evidence="2 3">
    <name type="scientific">Mytilus coruscus</name>
    <name type="common">Sea mussel</name>
    <dbReference type="NCBI Taxonomy" id="42192"/>
    <lineage>
        <taxon>Eukaryota</taxon>
        <taxon>Metazoa</taxon>
        <taxon>Spiralia</taxon>
        <taxon>Lophotrochozoa</taxon>
        <taxon>Mollusca</taxon>
        <taxon>Bivalvia</taxon>
        <taxon>Autobranchia</taxon>
        <taxon>Pteriomorphia</taxon>
        <taxon>Mytilida</taxon>
        <taxon>Mytiloidea</taxon>
        <taxon>Mytilidae</taxon>
        <taxon>Mytilinae</taxon>
        <taxon>Mytilus</taxon>
    </lineage>
</organism>
<dbReference type="OrthoDB" id="167398at2759"/>
<sequence>MLSTFQIWTIIVNLRCEQSGKMMIQLMVISVLLFGQCFADIYLHIPRGSNNRLNEKTGNRKNANRVFDSQNNNKGGYNVGDKGENPSKNEGEQYRMKYFQSGPFKSLNNDAGKSYLEVEWTNQHGCGGNEDANPQKQNCHMILQYICQDDVNTPTGTADTLRNGQRTETQAYNRPQSLTETQQQTTARKNNAVQQEEVIQEPWEWYDKCFVRERNRGLFTADQKLKSNNGLGTSSAIYTRQNPNGNRYGYECPEERDYFPYWHPTPWKDIAVLAENASMCSYHKSNSFNTQMYHECVEFYTPGGARRPYSKWNNQAQCTQNGGQWVQFSNFLEKAPAYTTETTCKAQSKGGLTYRWAVPYDATDVTKKECLVRLDQPDCKEAQYSRSNHLGNGANGRANSYIWTLPYFPSGNAKRCVFRMRYNISTDDYDPYFTDSSLNQQSNPLVQSIIEQDPYIDVGGRTALRMNINTNQTGRIFQDRSHVFLMSPRAGAISQTDRIFNLNVRGKRGNIVQTYPAVEYDFHPNTLNMKPSDLVHIQWTGSNTHNNNNPAGDGQAGDEGQGKDGSDRSNIVEIKNLNDNFPLPYESTTMWSAADIKWIYSGSTAVSPKDLAVIMSSSGYYKSVNEAKTKAAMNPLLNNAPASFEGAVLKFNRGTYHYMSTRNNNFSNRSQKSTLIVS</sequence>
<evidence type="ECO:0000256" key="1">
    <source>
        <dbReference type="SAM" id="MobiDB-lite"/>
    </source>
</evidence>
<keyword evidence="3" id="KW-1185">Reference proteome</keyword>
<name>A0A6J8E043_MYTCO</name>
<gene>
    <name evidence="2" type="ORF">MCOR_45936</name>
</gene>
<proteinExistence type="predicted"/>
<dbReference type="PANTHER" id="PTHR35170:SF2">
    <property type="entry name" value="PROTEIN DD3-3"/>
    <property type="match status" value="1"/>
</dbReference>
<evidence type="ECO:0000313" key="2">
    <source>
        <dbReference type="EMBL" id="CAC5412972.1"/>
    </source>
</evidence>
<reference evidence="2 3" key="1">
    <citation type="submission" date="2020-06" db="EMBL/GenBank/DDBJ databases">
        <authorList>
            <person name="Li R."/>
            <person name="Bekaert M."/>
        </authorList>
    </citation>
    <scope>NUCLEOTIDE SEQUENCE [LARGE SCALE GENOMIC DNA]</scope>
    <source>
        <strain evidence="3">wild</strain>
    </source>
</reference>
<dbReference type="InterPro" id="IPR053320">
    <property type="entry name" value="Protein_DD3-3_O-glyco"/>
</dbReference>
<dbReference type="PANTHER" id="PTHR35170">
    <property type="entry name" value="PROTEIN DD3-3"/>
    <property type="match status" value="1"/>
</dbReference>
<accession>A0A6J8E043</accession>
<dbReference type="AlphaFoldDB" id="A0A6J8E043"/>
<feature type="compositionally biased region" description="Basic and acidic residues" evidence="1">
    <location>
        <begin position="81"/>
        <end position="90"/>
    </location>
</feature>
<feature type="compositionally biased region" description="Polar residues" evidence="1">
    <location>
        <begin position="539"/>
        <end position="550"/>
    </location>
</feature>
<evidence type="ECO:0008006" key="4">
    <source>
        <dbReference type="Google" id="ProtNLM"/>
    </source>
</evidence>
<feature type="region of interest" description="Disordered" evidence="1">
    <location>
        <begin position="539"/>
        <end position="568"/>
    </location>
</feature>
<feature type="region of interest" description="Disordered" evidence="1">
    <location>
        <begin position="50"/>
        <end position="90"/>
    </location>
</feature>
<dbReference type="EMBL" id="CACVKT020008119">
    <property type="protein sequence ID" value="CAC5412972.1"/>
    <property type="molecule type" value="Genomic_DNA"/>
</dbReference>
<evidence type="ECO:0000313" key="3">
    <source>
        <dbReference type="Proteomes" id="UP000507470"/>
    </source>
</evidence>
<dbReference type="Proteomes" id="UP000507470">
    <property type="component" value="Unassembled WGS sequence"/>
</dbReference>